<dbReference type="PIR" id="T24693">
    <property type="entry name" value="T24693"/>
</dbReference>
<protein>
    <submittedName>
        <fullName evidence="1">SH2 domain-containing protein</fullName>
    </submittedName>
</protein>
<dbReference type="PaxDb" id="6239-T08G11.2"/>
<organism evidence="1 2">
    <name type="scientific">Caenorhabditis elegans</name>
    <dbReference type="NCBI Taxonomy" id="6239"/>
    <lineage>
        <taxon>Eukaryota</taxon>
        <taxon>Metazoa</taxon>
        <taxon>Ecdysozoa</taxon>
        <taxon>Nematoda</taxon>
        <taxon>Chromadorea</taxon>
        <taxon>Rhabditida</taxon>
        <taxon>Rhabditina</taxon>
        <taxon>Rhabditomorpha</taxon>
        <taxon>Rhabditoidea</taxon>
        <taxon>Rhabditidae</taxon>
        <taxon>Peloderinae</taxon>
        <taxon>Caenorhabditis</taxon>
    </lineage>
</organism>
<dbReference type="InParanoid" id="Q94011"/>
<dbReference type="PANTHER" id="PTHR31128">
    <property type="entry name" value="PROTEIN CBR-CLEC-135-RELATED"/>
    <property type="match status" value="1"/>
</dbReference>
<dbReference type="SMR" id="Q94011"/>
<evidence type="ECO:0000313" key="3">
    <source>
        <dbReference type="WormBase" id="T08G11.2"/>
    </source>
</evidence>
<evidence type="ECO:0000313" key="2">
    <source>
        <dbReference type="Proteomes" id="UP000001940"/>
    </source>
</evidence>
<sequence length="282" mass="32026">MESDTSRTPYNSIYATLKNKKTDGEVVCCVHGRRCSYGKGNQDGKRDDNQYVNLPFLKNQDQIASKLTGKLNKLKIAEEKENKIVPREKPEMMSLNTLVEIARAGEQPRKGRGDKEKRTKKAPVLVDDSQLYVMIGPPSEHPGEPPASEPTETYKTNTIDESTFKGSEALSAYIGVVTLANAENHLTRRGEFALYHLFNPNGRLDTITDKLPLMIVYRTTTKKNRHYSIRTTCDQQFFVDCGYPNVRKHYSLSHLVMFYKTSATCEINPDDTSADSFSWWLE</sequence>
<dbReference type="AlphaFoldDB" id="Q94011"/>
<dbReference type="Bgee" id="WBGene00044684">
    <property type="expression patterns" value="Expressed in material anatomical entity and 2 other cell types or tissues"/>
</dbReference>
<dbReference type="OMA" id="LVMFYKT"/>
<dbReference type="CTD" id="191630"/>
<dbReference type="KEGG" id="cel:CELE_T08G11.2"/>
<dbReference type="FunCoup" id="Q94011">
    <property type="interactions" value="40"/>
</dbReference>
<gene>
    <name evidence="1" type="ORF">CELE_T08G11.2</name>
    <name evidence="1 3" type="ORF">T08G11.2</name>
</gene>
<dbReference type="OrthoDB" id="5836476at2759"/>
<dbReference type="PhylomeDB" id="Q94011"/>
<dbReference type="eggNOG" id="ENOG502TH0C">
    <property type="taxonomic scope" value="Eukaryota"/>
</dbReference>
<evidence type="ECO:0000313" key="1">
    <source>
        <dbReference type="EMBL" id="CAB02305.1"/>
    </source>
</evidence>
<dbReference type="Proteomes" id="UP000001940">
    <property type="component" value="Chromosome I"/>
</dbReference>
<accession>Q94011</accession>
<dbReference type="HOGENOM" id="CLU_1090852_0_0_1"/>
<dbReference type="WormBase" id="T08G11.2">
    <property type="protein sequence ID" value="CE13445"/>
    <property type="gene ID" value="WBGene00044684"/>
</dbReference>
<dbReference type="UCSC" id="T08G11.2">
    <property type="organism name" value="c. elegans"/>
</dbReference>
<keyword evidence="2" id="KW-1185">Reference proteome</keyword>
<dbReference type="STRING" id="6239.T08G11.2.1"/>
<dbReference type="EMBL" id="BX284601">
    <property type="protein sequence ID" value="CAB02305.1"/>
    <property type="molecule type" value="Genomic_DNA"/>
</dbReference>
<name>Q94011_CAEEL</name>
<reference evidence="1 2" key="1">
    <citation type="journal article" date="1998" name="Science">
        <title>Genome sequence of the nematode C. elegans: a platform for investigating biology.</title>
        <authorList>
            <consortium name="The C. elegans sequencing consortium"/>
            <person name="Sulson J.E."/>
            <person name="Waterston R."/>
        </authorList>
    </citation>
    <scope>NUCLEOTIDE SEQUENCE [LARGE SCALE GENOMIC DNA]</scope>
    <source>
        <strain evidence="1 2">Bristol N2</strain>
    </source>
</reference>
<proteinExistence type="predicted"/>
<dbReference type="PANTHER" id="PTHR31128:SF3">
    <property type="entry name" value="SH2 DOMAIN-CONTAINING PROTEIN"/>
    <property type="match status" value="1"/>
</dbReference>
<dbReference type="AGR" id="WB:WBGene00044684"/>
<dbReference type="GeneID" id="191630"/>
<dbReference type="RefSeq" id="NP_492402.1">
    <property type="nucleotide sequence ID" value="NM_060001.1"/>
</dbReference>